<accession>K0IDI5</accession>
<dbReference type="GeneID" id="13795168"/>
<dbReference type="EMBL" id="CP002408">
    <property type="protein sequence ID" value="AFU57715.1"/>
    <property type="molecule type" value="Genomic_DNA"/>
</dbReference>
<dbReference type="HOGENOM" id="CLU_2217134_0_0_2"/>
<gene>
    <name evidence="2" type="ordered locus">Ngar_c07730</name>
</gene>
<evidence type="ECO:0000313" key="3">
    <source>
        <dbReference type="Proteomes" id="UP000008037"/>
    </source>
</evidence>
<feature type="compositionally biased region" description="Low complexity" evidence="1">
    <location>
        <begin position="79"/>
        <end position="97"/>
    </location>
</feature>
<dbReference type="AlphaFoldDB" id="K0IDI5"/>
<sequence length="106" mass="11688">MSTDVLLTNKSSSGIIYELKEKAKWSDDRQEKKTAIKQLSAYGSDALSALEEVFNVTAYDEIRVACVDAINTIKRAASKTEAAAETQTTTETTLTKSESMKEARNF</sequence>
<proteinExistence type="predicted"/>
<dbReference type="RefSeq" id="WP_015018260.1">
    <property type="nucleotide sequence ID" value="NC_018719.1"/>
</dbReference>
<keyword evidence="3" id="KW-1185">Reference proteome</keyword>
<protein>
    <submittedName>
        <fullName evidence="2">Uncharacterized protein</fullName>
    </submittedName>
</protein>
<dbReference type="InParanoid" id="K0IDI5"/>
<organism evidence="2 3">
    <name type="scientific">Nitrososphaera gargensis (strain Ga9.2)</name>
    <dbReference type="NCBI Taxonomy" id="1237085"/>
    <lineage>
        <taxon>Archaea</taxon>
        <taxon>Nitrososphaerota</taxon>
        <taxon>Nitrososphaeria</taxon>
        <taxon>Nitrososphaerales</taxon>
        <taxon>Nitrososphaeraceae</taxon>
        <taxon>Nitrososphaera</taxon>
    </lineage>
</organism>
<name>K0IDI5_NITGG</name>
<dbReference type="Proteomes" id="UP000008037">
    <property type="component" value="Chromosome"/>
</dbReference>
<dbReference type="BioCyc" id="CNIT1237085:G1324-771-MONOMER"/>
<dbReference type="KEGG" id="nga:Ngar_c07730"/>
<reference evidence="2 3" key="1">
    <citation type="journal article" date="2012" name="Environ. Microbiol.">
        <title>The genome of the ammonia-oxidizing Candidatus Nitrososphaera gargensis: insights into metabolic versatility and environmental adaptations.</title>
        <authorList>
            <person name="Spang A."/>
            <person name="Poehlein A."/>
            <person name="Offre P."/>
            <person name="Zumbragel S."/>
            <person name="Haider S."/>
            <person name="Rychlik N."/>
            <person name="Nowka B."/>
            <person name="Schmeisser C."/>
            <person name="Lebedeva E.V."/>
            <person name="Rattei T."/>
            <person name="Bohm C."/>
            <person name="Schmid M."/>
            <person name="Galushko A."/>
            <person name="Hatzenpichler R."/>
            <person name="Weinmaier T."/>
            <person name="Daniel R."/>
            <person name="Schleper C."/>
            <person name="Spieck E."/>
            <person name="Streit W."/>
            <person name="Wagner M."/>
        </authorList>
    </citation>
    <scope>NUCLEOTIDE SEQUENCE [LARGE SCALE GENOMIC DNA]</scope>
    <source>
        <strain evidence="3">Ga9.2</strain>
    </source>
</reference>
<feature type="region of interest" description="Disordered" evidence="1">
    <location>
        <begin position="78"/>
        <end position="106"/>
    </location>
</feature>
<evidence type="ECO:0000256" key="1">
    <source>
        <dbReference type="SAM" id="MobiDB-lite"/>
    </source>
</evidence>
<evidence type="ECO:0000313" key="2">
    <source>
        <dbReference type="EMBL" id="AFU57715.1"/>
    </source>
</evidence>